<dbReference type="Gene3D" id="3.40.50.300">
    <property type="entry name" value="P-loop containing nucleotide triphosphate hydrolases"/>
    <property type="match status" value="1"/>
</dbReference>
<dbReference type="CDD" id="cd19481">
    <property type="entry name" value="RecA-like_protease"/>
    <property type="match status" value="1"/>
</dbReference>
<dbReference type="InterPro" id="IPR027417">
    <property type="entry name" value="P-loop_NTPase"/>
</dbReference>
<feature type="domain" description="AAA+ ATPase" evidence="4">
    <location>
        <begin position="101"/>
        <end position="237"/>
    </location>
</feature>
<organism evidence="5 6">
    <name type="scientific">Bifidobacterium goeldii</name>
    <dbReference type="NCBI Taxonomy" id="2306975"/>
    <lineage>
        <taxon>Bacteria</taxon>
        <taxon>Bacillati</taxon>
        <taxon>Actinomycetota</taxon>
        <taxon>Actinomycetes</taxon>
        <taxon>Bifidobacteriales</taxon>
        <taxon>Bifidobacteriaceae</taxon>
        <taxon>Bifidobacterium</taxon>
    </lineage>
</organism>
<dbReference type="InterPro" id="IPR003593">
    <property type="entry name" value="AAA+_ATPase"/>
</dbReference>
<dbReference type="AlphaFoldDB" id="A0A430FMC0"/>
<dbReference type="SUPFAM" id="SSF52540">
    <property type="entry name" value="P-loop containing nucleoside triphosphate hydrolases"/>
    <property type="match status" value="1"/>
</dbReference>
<evidence type="ECO:0000313" key="5">
    <source>
        <dbReference type="EMBL" id="RSX54073.1"/>
    </source>
</evidence>
<name>A0A430FMC0_9BIFI</name>
<sequence>MKKNDVVNLIRFHVDRNEAGFLQQARQIANDFQLSGDMALSQYVTALITSSNAVSPQSHGFANTIPDAVHVATLDNDPLPLPDAIRDDLRGIINAVGNAFGVNRFLFQGAPGTGKTESAKQMARILSRELYVVDSSSLVDSRLGQTAKNIDTLFQQLNELAHPDKVIVLFDEIDTLALDRINAHDVREMGRATSTMLKGLDSLNKDVTLIATTNLYESFDAALKRRFDATVDFNRYTQDDLRIVAESLMQYYVGKLQRAIPNKRLFTKILTLMPQLPYPGDMKNLIRTSLAFSSPDSGTDYLRRFYTSALEREPNDPSKLRAEGFTLKEIEALSGVAKSTAARKLTEEE</sequence>
<dbReference type="Pfam" id="PF00004">
    <property type="entry name" value="AAA"/>
    <property type="match status" value="1"/>
</dbReference>
<evidence type="ECO:0000259" key="4">
    <source>
        <dbReference type="SMART" id="SM00382"/>
    </source>
</evidence>
<dbReference type="Proteomes" id="UP000287533">
    <property type="component" value="Unassembled WGS sequence"/>
</dbReference>
<keyword evidence="6" id="KW-1185">Reference proteome</keyword>
<dbReference type="OrthoDB" id="9802352at2"/>
<evidence type="ECO:0000313" key="6">
    <source>
        <dbReference type="Proteomes" id="UP000287533"/>
    </source>
</evidence>
<dbReference type="InterPro" id="IPR003959">
    <property type="entry name" value="ATPase_AAA_core"/>
</dbReference>
<comment type="caution">
    <text evidence="5">The sequence shown here is derived from an EMBL/GenBank/DDBJ whole genome shotgun (WGS) entry which is preliminary data.</text>
</comment>
<dbReference type="InterPro" id="IPR050221">
    <property type="entry name" value="26S_Proteasome_ATPase"/>
</dbReference>
<keyword evidence="3" id="KW-0067">ATP-binding</keyword>
<evidence type="ECO:0000256" key="2">
    <source>
        <dbReference type="ARBA" id="ARBA00022741"/>
    </source>
</evidence>
<evidence type="ECO:0000256" key="3">
    <source>
        <dbReference type="ARBA" id="ARBA00022840"/>
    </source>
</evidence>
<evidence type="ECO:0000256" key="1">
    <source>
        <dbReference type="ARBA" id="ARBA00006914"/>
    </source>
</evidence>
<dbReference type="PANTHER" id="PTHR23073">
    <property type="entry name" value="26S PROTEASOME REGULATORY SUBUNIT"/>
    <property type="match status" value="1"/>
</dbReference>
<accession>A0A430FMC0</accession>
<protein>
    <submittedName>
        <fullName evidence="5">AAA family ATPase</fullName>
    </submittedName>
</protein>
<keyword evidence="2" id="KW-0547">Nucleotide-binding</keyword>
<gene>
    <name evidence="5" type="ORF">D2E25_0379</name>
</gene>
<reference evidence="5 6" key="1">
    <citation type="submission" date="2018-09" db="EMBL/GenBank/DDBJ databases">
        <title>Characterization of the phylogenetic diversity of five novel species belonging to the genus Bifidobacterium.</title>
        <authorList>
            <person name="Lugli G.A."/>
            <person name="Duranti S."/>
            <person name="Milani C."/>
        </authorList>
    </citation>
    <scope>NUCLEOTIDE SEQUENCE [LARGE SCALE GENOMIC DNA]</scope>
    <source>
        <strain evidence="5 6">2034B</strain>
    </source>
</reference>
<dbReference type="RefSeq" id="WP_125979351.1">
    <property type="nucleotide sequence ID" value="NZ_QXGL01000001.1"/>
</dbReference>
<comment type="similarity">
    <text evidence="1">Belongs to the AAA ATPase family.</text>
</comment>
<dbReference type="GO" id="GO:0005524">
    <property type="term" value="F:ATP binding"/>
    <property type="evidence" value="ECO:0007669"/>
    <property type="project" value="UniProtKB-KW"/>
</dbReference>
<dbReference type="GO" id="GO:0016887">
    <property type="term" value="F:ATP hydrolysis activity"/>
    <property type="evidence" value="ECO:0007669"/>
    <property type="project" value="InterPro"/>
</dbReference>
<dbReference type="SMART" id="SM00382">
    <property type="entry name" value="AAA"/>
    <property type="match status" value="1"/>
</dbReference>
<dbReference type="EMBL" id="QXGL01000001">
    <property type="protein sequence ID" value="RSX54073.1"/>
    <property type="molecule type" value="Genomic_DNA"/>
</dbReference>
<proteinExistence type="inferred from homology"/>